<dbReference type="AlphaFoldDB" id="A0A816R964"/>
<organism evidence="1">
    <name type="scientific">Brassica napus</name>
    <name type="common">Rape</name>
    <dbReference type="NCBI Taxonomy" id="3708"/>
    <lineage>
        <taxon>Eukaryota</taxon>
        <taxon>Viridiplantae</taxon>
        <taxon>Streptophyta</taxon>
        <taxon>Embryophyta</taxon>
        <taxon>Tracheophyta</taxon>
        <taxon>Spermatophyta</taxon>
        <taxon>Magnoliopsida</taxon>
        <taxon>eudicotyledons</taxon>
        <taxon>Gunneridae</taxon>
        <taxon>Pentapetalae</taxon>
        <taxon>rosids</taxon>
        <taxon>malvids</taxon>
        <taxon>Brassicales</taxon>
        <taxon>Brassicaceae</taxon>
        <taxon>Brassiceae</taxon>
        <taxon>Brassica</taxon>
    </lineage>
</organism>
<reference evidence="2 3" key="2">
    <citation type="submission" date="2021-05" db="EMBL/GenBank/DDBJ databases">
        <title>Genome Assembly of Synthetic Allotetraploid Brassica napus Reveals Homoeologous Exchanges between Subgenomes.</title>
        <authorList>
            <person name="Davis J.T."/>
        </authorList>
    </citation>
    <scope>NUCLEOTIDE SEQUENCE [LARGE SCALE GENOMIC DNA]</scope>
    <source>
        <strain evidence="3">cv. Da-Ae</strain>
        <tissue evidence="2">Seedling</tissue>
    </source>
</reference>
<dbReference type="SMR" id="A0A816R964"/>
<dbReference type="EMBL" id="JAGKQM010000011">
    <property type="protein sequence ID" value="KAH0900937.1"/>
    <property type="molecule type" value="Genomic_DNA"/>
</dbReference>
<dbReference type="EMBL" id="HG994365">
    <property type="protein sequence ID" value="CAF2068195.1"/>
    <property type="molecule type" value="Genomic_DNA"/>
</dbReference>
<keyword evidence="3" id="KW-1185">Reference proteome</keyword>
<accession>A0A816R964</accession>
<gene>
    <name evidence="1" type="ORF">DARMORV10_C01P05710.1</name>
    <name evidence="2" type="ORF">HID58_040440</name>
</gene>
<sequence length="219" mass="25112">MMMKQAQTILVKYCRKGISSIASSPMSTRVKHAWEEQDKLVLGLAFIGGWFVKANINVLKRREDWYRVHRFIDDEKKRLEGKRARIEKIRAVYSTEVTLFNNKFGTKIPNLETLGSPIRRGQKKMLPFLGNTLAKSCRKGRLQCRDFSSGSEKAVSKVYRYCFTAVFGGAGFLLGGVTTSPVSKGLREYEERFVKGLQRLEKMEARRGKWTSSLKEETK</sequence>
<reference evidence="1" key="1">
    <citation type="submission" date="2021-01" db="EMBL/GenBank/DDBJ databases">
        <authorList>
            <consortium name="Genoscope - CEA"/>
            <person name="William W."/>
        </authorList>
    </citation>
    <scope>NUCLEOTIDE SEQUENCE</scope>
</reference>
<dbReference type="Proteomes" id="UP000824890">
    <property type="component" value="Unassembled WGS sequence"/>
</dbReference>
<protein>
    <submittedName>
        <fullName evidence="1">(rape) hypothetical protein</fullName>
    </submittedName>
</protein>
<name>A0A816R964_BRANA</name>
<evidence type="ECO:0000313" key="2">
    <source>
        <dbReference type="EMBL" id="KAH0900937.1"/>
    </source>
</evidence>
<evidence type="ECO:0000313" key="3">
    <source>
        <dbReference type="Proteomes" id="UP000824890"/>
    </source>
</evidence>
<proteinExistence type="predicted"/>
<dbReference type="Proteomes" id="UP001295469">
    <property type="component" value="Chromosome C01"/>
</dbReference>
<evidence type="ECO:0000313" key="1">
    <source>
        <dbReference type="EMBL" id="CAF2068195.1"/>
    </source>
</evidence>